<dbReference type="InterPro" id="IPR004166">
    <property type="entry name" value="a-kinase_dom"/>
</dbReference>
<dbReference type="PROSITE" id="PS51158">
    <property type="entry name" value="ALPHA_KINASE"/>
    <property type="match status" value="1"/>
</dbReference>
<protein>
    <recommendedName>
        <fullName evidence="4">Alpha-type protein kinase domain-containing protein</fullName>
    </recommendedName>
</protein>
<dbReference type="SUPFAM" id="SSF56112">
    <property type="entry name" value="Protein kinase-like (PK-like)"/>
    <property type="match status" value="1"/>
</dbReference>
<reference evidence="6" key="1">
    <citation type="submission" date="2014-04" db="EMBL/GenBank/DDBJ databases">
        <title>Evolutionary Origins and Diversification of the Mycorrhizal Mutualists.</title>
        <authorList>
            <consortium name="DOE Joint Genome Institute"/>
            <consortium name="Mycorrhizal Genomics Consortium"/>
            <person name="Kohler A."/>
            <person name="Kuo A."/>
            <person name="Nagy L.G."/>
            <person name="Floudas D."/>
            <person name="Copeland A."/>
            <person name="Barry K.W."/>
            <person name="Cichocki N."/>
            <person name="Veneault-Fourrey C."/>
            <person name="LaButti K."/>
            <person name="Lindquist E.A."/>
            <person name="Lipzen A."/>
            <person name="Lundell T."/>
            <person name="Morin E."/>
            <person name="Murat C."/>
            <person name="Riley R."/>
            <person name="Ohm R."/>
            <person name="Sun H."/>
            <person name="Tunlid A."/>
            <person name="Henrissat B."/>
            <person name="Grigoriev I.V."/>
            <person name="Hibbett D.S."/>
            <person name="Martin F."/>
        </authorList>
    </citation>
    <scope>NUCLEOTIDE SEQUENCE [LARGE SCALE GENOMIC DNA]</scope>
    <source>
        <strain evidence="6">FD-334 SS-4</strain>
    </source>
</reference>
<keyword evidence="1" id="KW-0723">Serine/threonine-protein kinase</keyword>
<dbReference type="AlphaFoldDB" id="A0A0D2KKA1"/>
<dbReference type="GO" id="GO:0004674">
    <property type="term" value="F:protein serine/threonine kinase activity"/>
    <property type="evidence" value="ECO:0007669"/>
    <property type="project" value="UniProtKB-KW"/>
</dbReference>
<keyword evidence="3" id="KW-0418">Kinase</keyword>
<gene>
    <name evidence="5" type="ORF">HYPSUDRAFT_149593</name>
</gene>
<evidence type="ECO:0000256" key="3">
    <source>
        <dbReference type="ARBA" id="ARBA00022777"/>
    </source>
</evidence>
<name>A0A0D2KKA1_HYPSF</name>
<accession>A0A0D2KKA1</accession>
<evidence type="ECO:0000259" key="4">
    <source>
        <dbReference type="PROSITE" id="PS51158"/>
    </source>
</evidence>
<dbReference type="OrthoDB" id="301415at2759"/>
<evidence type="ECO:0000313" key="6">
    <source>
        <dbReference type="Proteomes" id="UP000054270"/>
    </source>
</evidence>
<evidence type="ECO:0000256" key="1">
    <source>
        <dbReference type="ARBA" id="ARBA00022527"/>
    </source>
</evidence>
<dbReference type="Proteomes" id="UP000054270">
    <property type="component" value="Unassembled WGS sequence"/>
</dbReference>
<dbReference type="GO" id="GO:0005524">
    <property type="term" value="F:ATP binding"/>
    <property type="evidence" value="ECO:0007669"/>
    <property type="project" value="InterPro"/>
</dbReference>
<dbReference type="EMBL" id="KN817654">
    <property type="protein sequence ID" value="KJA15082.1"/>
    <property type="molecule type" value="Genomic_DNA"/>
</dbReference>
<sequence>MSFSSVREVLIAELKLLAQCDGIKQKFNEFISEGGIEGIPPFYFNFKDSFYGEIEPLSASGRRTLPHVGFLATPLLPCGRFDDPVKKFTGSDNLGPASDDLTCAIHAFVHFAWVYSREQILFCDVQGTYDRKKIMCLIDPQAHT</sequence>
<feature type="domain" description="Alpha-type protein kinase" evidence="4">
    <location>
        <begin position="1"/>
        <end position="144"/>
    </location>
</feature>
<proteinExistence type="predicted"/>
<organism evidence="5 6">
    <name type="scientific">Hypholoma sublateritium (strain FD-334 SS-4)</name>
    <dbReference type="NCBI Taxonomy" id="945553"/>
    <lineage>
        <taxon>Eukaryota</taxon>
        <taxon>Fungi</taxon>
        <taxon>Dikarya</taxon>
        <taxon>Basidiomycota</taxon>
        <taxon>Agaricomycotina</taxon>
        <taxon>Agaricomycetes</taxon>
        <taxon>Agaricomycetidae</taxon>
        <taxon>Agaricales</taxon>
        <taxon>Agaricineae</taxon>
        <taxon>Strophariaceae</taxon>
        <taxon>Hypholoma</taxon>
    </lineage>
</organism>
<keyword evidence="6" id="KW-1185">Reference proteome</keyword>
<dbReference type="Pfam" id="PF02816">
    <property type="entry name" value="Alpha_kinase"/>
    <property type="match status" value="1"/>
</dbReference>
<dbReference type="InterPro" id="IPR011009">
    <property type="entry name" value="Kinase-like_dom_sf"/>
</dbReference>
<keyword evidence="2" id="KW-0808">Transferase</keyword>
<evidence type="ECO:0000313" key="5">
    <source>
        <dbReference type="EMBL" id="KJA15082.1"/>
    </source>
</evidence>
<evidence type="ECO:0000256" key="2">
    <source>
        <dbReference type="ARBA" id="ARBA00022679"/>
    </source>
</evidence>
<dbReference type="OMA" id="CAIHAFV"/>
<dbReference type="Gene3D" id="3.20.200.10">
    <property type="entry name" value="MHCK/EF2 kinase"/>
    <property type="match status" value="1"/>
</dbReference>